<sequence>LMLPYAVRFDVGDSMAEAVKLFTGFQSDCAQTTTGVDKCSK</sequence>
<accession>A0A0M3JJR6</accession>
<evidence type="ECO:0000313" key="1">
    <source>
        <dbReference type="WBParaSite" id="ASIM_0000788701-mRNA-1"/>
    </source>
</evidence>
<dbReference type="AlphaFoldDB" id="A0A0M3JJR6"/>
<organism evidence="1">
    <name type="scientific">Anisakis simplex</name>
    <name type="common">Herring worm</name>
    <dbReference type="NCBI Taxonomy" id="6269"/>
    <lineage>
        <taxon>Eukaryota</taxon>
        <taxon>Metazoa</taxon>
        <taxon>Ecdysozoa</taxon>
        <taxon>Nematoda</taxon>
        <taxon>Chromadorea</taxon>
        <taxon>Rhabditida</taxon>
        <taxon>Spirurina</taxon>
        <taxon>Ascaridomorpha</taxon>
        <taxon>Ascaridoidea</taxon>
        <taxon>Anisakidae</taxon>
        <taxon>Anisakis</taxon>
        <taxon>Anisakis simplex complex</taxon>
    </lineage>
</organism>
<dbReference type="WBParaSite" id="ASIM_0000788701-mRNA-1">
    <property type="protein sequence ID" value="ASIM_0000788701-mRNA-1"/>
    <property type="gene ID" value="ASIM_0000788701"/>
</dbReference>
<name>A0A0M3JJR6_ANISI</name>
<protein>
    <submittedName>
        <fullName evidence="1">SERPIN domain-containing protein</fullName>
    </submittedName>
</protein>
<proteinExistence type="predicted"/>
<reference evidence="1" key="1">
    <citation type="submission" date="2017-02" db="UniProtKB">
        <authorList>
            <consortium name="WormBaseParasite"/>
        </authorList>
    </citation>
    <scope>IDENTIFICATION</scope>
</reference>